<protein>
    <recommendedName>
        <fullName evidence="12">rRNA adenine N(6)-methyltransferase</fullName>
        <ecNumber evidence="12">2.1.1.-</ecNumber>
    </recommendedName>
</protein>
<keyword evidence="10" id="KW-0804">Transcription</keyword>
<dbReference type="EMBL" id="GDRN01101012">
    <property type="protein sequence ID" value="JAI58455.1"/>
    <property type="molecule type" value="Transcribed_RNA"/>
</dbReference>
<evidence type="ECO:0000256" key="3">
    <source>
        <dbReference type="ARBA" id="ARBA00022603"/>
    </source>
</evidence>
<feature type="binding site" evidence="11">
    <location>
        <position position="79"/>
    </location>
    <ligand>
        <name>S-adenosyl-L-methionine</name>
        <dbReference type="ChEBI" id="CHEBI:59789"/>
    </ligand>
</feature>
<evidence type="ECO:0000256" key="6">
    <source>
        <dbReference type="ARBA" id="ARBA00022884"/>
    </source>
</evidence>
<evidence type="ECO:0000256" key="7">
    <source>
        <dbReference type="ARBA" id="ARBA00022946"/>
    </source>
</evidence>
<dbReference type="PANTHER" id="PTHR11727:SF17">
    <property type="entry name" value="DIMETHYLADENOSINE TRANSFERASE 1, MITOCHONDRIAL"/>
    <property type="match status" value="1"/>
</dbReference>
<organism evidence="14">
    <name type="scientific">Scylla olivacea</name>
    <name type="common">Orange mud crab</name>
    <name type="synonym">Cancer olivacea</name>
    <dbReference type="NCBI Taxonomy" id="85551"/>
    <lineage>
        <taxon>Eukaryota</taxon>
        <taxon>Metazoa</taxon>
        <taxon>Ecdysozoa</taxon>
        <taxon>Arthropoda</taxon>
        <taxon>Crustacea</taxon>
        <taxon>Multicrustacea</taxon>
        <taxon>Malacostraca</taxon>
        <taxon>Eumalacostraca</taxon>
        <taxon>Eucarida</taxon>
        <taxon>Decapoda</taxon>
        <taxon>Pleocyemata</taxon>
        <taxon>Brachyura</taxon>
        <taxon>Eubrachyura</taxon>
        <taxon>Portunoidea</taxon>
        <taxon>Portunidae</taxon>
        <taxon>Portuninae</taxon>
        <taxon>Scylla</taxon>
    </lineage>
</organism>
<dbReference type="EC" id="2.1.1.-" evidence="12"/>
<dbReference type="SUPFAM" id="SSF53335">
    <property type="entry name" value="S-adenosyl-L-methionine-dependent methyltransferases"/>
    <property type="match status" value="1"/>
</dbReference>
<dbReference type="FunFam" id="3.40.50.150:FF:000109">
    <property type="entry name" value="rRNA adenine N(6)-methyltransferase"/>
    <property type="match status" value="1"/>
</dbReference>
<feature type="domain" description="Ribosomal RNA adenine methylase transferase N-terminal" evidence="13">
    <location>
        <begin position="37"/>
        <end position="230"/>
    </location>
</feature>
<dbReference type="CDD" id="cd02440">
    <property type="entry name" value="AdoMet_MTases"/>
    <property type="match status" value="1"/>
</dbReference>
<evidence type="ECO:0000256" key="9">
    <source>
        <dbReference type="ARBA" id="ARBA00023128"/>
    </source>
</evidence>
<dbReference type="GO" id="GO:0000179">
    <property type="term" value="F:rRNA (adenine-N6,N6-)-dimethyltransferase activity"/>
    <property type="evidence" value="ECO:0007669"/>
    <property type="project" value="UniProtKB-UniRule"/>
</dbReference>
<dbReference type="SMART" id="SM00650">
    <property type="entry name" value="rADc"/>
    <property type="match status" value="1"/>
</dbReference>
<keyword evidence="9" id="KW-0496">Mitochondrion</keyword>
<name>A0A0P4W523_SCYOL</name>
<dbReference type="PANTHER" id="PTHR11727">
    <property type="entry name" value="DIMETHYLADENOSINE TRANSFERASE"/>
    <property type="match status" value="1"/>
</dbReference>
<feature type="binding site" evidence="11">
    <location>
        <position position="57"/>
    </location>
    <ligand>
        <name>S-adenosyl-L-methionine</name>
        <dbReference type="ChEBI" id="CHEBI:59789"/>
    </ligand>
</feature>
<dbReference type="Pfam" id="PF00398">
    <property type="entry name" value="RrnaAD"/>
    <property type="match status" value="1"/>
</dbReference>
<feature type="binding site" evidence="11">
    <location>
        <position position="105"/>
    </location>
    <ligand>
        <name>S-adenosyl-L-methionine</name>
        <dbReference type="ChEBI" id="CHEBI:59789"/>
    </ligand>
</feature>
<evidence type="ECO:0000256" key="10">
    <source>
        <dbReference type="ARBA" id="ARBA00023163"/>
    </source>
</evidence>
<keyword evidence="5 11" id="KW-0949">S-adenosyl-L-methionine</keyword>
<proteinExistence type="inferred from homology"/>
<evidence type="ECO:0000256" key="2">
    <source>
        <dbReference type="ARBA" id="ARBA00022552"/>
    </source>
</evidence>
<dbReference type="InterPro" id="IPR029063">
    <property type="entry name" value="SAM-dependent_MTases_sf"/>
</dbReference>
<keyword evidence="2 12" id="KW-0698">rRNA processing</keyword>
<reference evidence="14" key="1">
    <citation type="submission" date="2015-09" db="EMBL/GenBank/DDBJ databases">
        <title>Scylla olivacea transcriptome.</title>
        <authorList>
            <person name="Ikhwanuddin M."/>
        </authorList>
    </citation>
    <scope>NUCLEOTIDE SEQUENCE</scope>
</reference>
<keyword evidence="8" id="KW-0805">Transcription regulation</keyword>
<sequence>MRPLRLPPLPTTGELLRLYKLRALKQLSQNFLLDPRLCSKLVRAAGRLRGARVCEVGPGPGNLTRAILHQGAARVTVVEKDVRFLPTLEALRDVSGGCLEVCIGDVLAFNMQKIFASQDSPASTWEDPPPRAHIIGNLPFSVATPLTINWLEDISLRRNAWVEGRTRLTLTYQLEVAQRMAAPPGHSQRCRLSLMCQNWCHVRRCFTIPGRAFVPPPDVDVGVVQLTPRVVPHVPLPFPLVEKVARCLFSFRQKYCRRGLGTLFPQGVRDALLDKLLKVADVEPTLRPFQITMKEFSRLCHTYQAILDQQPHLAKYNYRDPDSDDTMDNLDSNILISSASA</sequence>
<dbReference type="AlphaFoldDB" id="A0A0P4W523"/>
<evidence type="ECO:0000256" key="8">
    <source>
        <dbReference type="ARBA" id="ARBA00023015"/>
    </source>
</evidence>
<keyword evidence="6 11" id="KW-0694">RNA-binding</keyword>
<feature type="binding site" evidence="11">
    <location>
        <position position="30"/>
    </location>
    <ligand>
        <name>S-adenosyl-L-methionine</name>
        <dbReference type="ChEBI" id="CHEBI:59789"/>
    </ligand>
</feature>
<dbReference type="GO" id="GO:0005759">
    <property type="term" value="C:mitochondrial matrix"/>
    <property type="evidence" value="ECO:0007669"/>
    <property type="project" value="TreeGrafter"/>
</dbReference>
<dbReference type="GO" id="GO:0003723">
    <property type="term" value="F:RNA binding"/>
    <property type="evidence" value="ECO:0007669"/>
    <property type="project" value="UniProtKB-UniRule"/>
</dbReference>
<dbReference type="NCBIfam" id="TIGR00755">
    <property type="entry name" value="ksgA"/>
    <property type="match status" value="1"/>
</dbReference>
<evidence type="ECO:0000256" key="4">
    <source>
        <dbReference type="ARBA" id="ARBA00022679"/>
    </source>
</evidence>
<accession>A0A0P4W523</accession>
<dbReference type="Gene3D" id="3.40.50.150">
    <property type="entry name" value="Vaccinia Virus protein VP39"/>
    <property type="match status" value="1"/>
</dbReference>
<keyword evidence="3 11" id="KW-0489">Methyltransferase</keyword>
<feature type="binding site" evidence="11">
    <location>
        <position position="32"/>
    </location>
    <ligand>
        <name>S-adenosyl-L-methionine</name>
        <dbReference type="ChEBI" id="CHEBI:59789"/>
    </ligand>
</feature>
<evidence type="ECO:0000259" key="13">
    <source>
        <dbReference type="SMART" id="SM00650"/>
    </source>
</evidence>
<dbReference type="Gene3D" id="1.10.8.100">
    <property type="entry name" value="Ribosomal RNA adenine dimethylase-like, domain 2"/>
    <property type="match status" value="1"/>
</dbReference>
<feature type="binding site" evidence="11">
    <location>
        <position position="137"/>
    </location>
    <ligand>
        <name>S-adenosyl-L-methionine</name>
        <dbReference type="ChEBI" id="CHEBI:59789"/>
    </ligand>
</feature>
<keyword evidence="4 11" id="KW-0808">Transferase</keyword>
<dbReference type="FunFam" id="1.10.8.100:FF:000006">
    <property type="entry name" value="rRNA adenine N(6)-methyltransferase"/>
    <property type="match status" value="1"/>
</dbReference>
<dbReference type="InterPro" id="IPR020598">
    <property type="entry name" value="rRNA_Ade_methylase_Trfase_N"/>
</dbReference>
<comment type="similarity">
    <text evidence="11 12">Belongs to the class I-like SAM-binding methyltransferase superfamily. rRNA adenine N(6)-methyltransferase family.</text>
</comment>
<evidence type="ECO:0000256" key="12">
    <source>
        <dbReference type="RuleBase" id="RU362106"/>
    </source>
</evidence>
<dbReference type="GO" id="GO:0034246">
    <property type="term" value="F:mitochondrial transcription factor activity"/>
    <property type="evidence" value="ECO:0007669"/>
    <property type="project" value="TreeGrafter"/>
</dbReference>
<evidence type="ECO:0000256" key="11">
    <source>
        <dbReference type="PROSITE-ProRule" id="PRU01026"/>
    </source>
</evidence>
<dbReference type="PROSITE" id="PS51689">
    <property type="entry name" value="SAM_RNA_A_N6_MT"/>
    <property type="match status" value="1"/>
</dbReference>
<dbReference type="InterPro" id="IPR023165">
    <property type="entry name" value="rRNA_Ade_diMease-like_C"/>
</dbReference>
<comment type="subcellular location">
    <subcellularLocation>
        <location evidence="1">Mitochondrion</location>
    </subcellularLocation>
</comment>
<dbReference type="GO" id="GO:0006391">
    <property type="term" value="P:transcription initiation at mitochondrial promoter"/>
    <property type="evidence" value="ECO:0007669"/>
    <property type="project" value="TreeGrafter"/>
</dbReference>
<dbReference type="InterPro" id="IPR011530">
    <property type="entry name" value="rRNA_adenine_dimethylase"/>
</dbReference>
<evidence type="ECO:0000256" key="1">
    <source>
        <dbReference type="ARBA" id="ARBA00004173"/>
    </source>
</evidence>
<keyword evidence="7" id="KW-0809">Transit peptide</keyword>
<dbReference type="InterPro" id="IPR001737">
    <property type="entry name" value="KsgA/Erm"/>
</dbReference>
<evidence type="ECO:0000313" key="14">
    <source>
        <dbReference type="EMBL" id="JAI58455.1"/>
    </source>
</evidence>
<evidence type="ECO:0000256" key="5">
    <source>
        <dbReference type="ARBA" id="ARBA00022691"/>
    </source>
</evidence>